<dbReference type="Proteomes" id="UP001335737">
    <property type="component" value="Unassembled WGS sequence"/>
</dbReference>
<evidence type="ECO:0000256" key="2">
    <source>
        <dbReference type="ARBA" id="ARBA00022576"/>
    </source>
</evidence>
<evidence type="ECO:0000313" key="6">
    <source>
        <dbReference type="EMBL" id="MEC5424187.1"/>
    </source>
</evidence>
<comment type="similarity">
    <text evidence="4">Belongs to the class-I pyridoxal-phosphate-dependent aminotransferase family.</text>
</comment>
<dbReference type="InterPro" id="IPR004839">
    <property type="entry name" value="Aminotransferase_I/II_large"/>
</dbReference>
<dbReference type="EMBL" id="JARZFX010000005">
    <property type="protein sequence ID" value="MEC5424187.1"/>
    <property type="molecule type" value="Genomic_DNA"/>
</dbReference>
<evidence type="ECO:0000256" key="4">
    <source>
        <dbReference type="RuleBase" id="RU000481"/>
    </source>
</evidence>
<dbReference type="GO" id="GO:0008483">
    <property type="term" value="F:transaminase activity"/>
    <property type="evidence" value="ECO:0007669"/>
    <property type="project" value="UniProtKB-KW"/>
</dbReference>
<dbReference type="PROSITE" id="PS00105">
    <property type="entry name" value="AA_TRANSFER_CLASS_1"/>
    <property type="match status" value="1"/>
</dbReference>
<name>A0ABU6KIC3_9BACI</name>
<dbReference type="InterPro" id="IPR015421">
    <property type="entry name" value="PyrdxlP-dep_Trfase_major"/>
</dbReference>
<comment type="cofactor">
    <cofactor evidence="1 4">
        <name>pyridoxal 5'-phosphate</name>
        <dbReference type="ChEBI" id="CHEBI:597326"/>
    </cofactor>
</comment>
<keyword evidence="7" id="KW-1185">Reference proteome</keyword>
<reference evidence="6 7" key="1">
    <citation type="journal article" date="2024" name="Int. J. Syst. Evol. Microbiol.">
        <title>Virgibacillus tibetensis sp. nov., isolated from salt lake on the Tibetan Plateau of China.</title>
        <authorList>
            <person name="Phurbu D."/>
            <person name="Liu Z.-X."/>
            <person name="Wang R."/>
            <person name="Zheng Y.-Y."/>
            <person name="Liu H.-C."/>
            <person name="Zhou Y.-G."/>
            <person name="Yu Y.-J."/>
            <person name="Li A.-H."/>
        </authorList>
    </citation>
    <scope>NUCLEOTIDE SEQUENCE [LARGE SCALE GENOMIC DNA]</scope>
    <source>
        <strain evidence="6 7">C22-A2</strain>
    </source>
</reference>
<dbReference type="SUPFAM" id="SSF53383">
    <property type="entry name" value="PLP-dependent transferases"/>
    <property type="match status" value="1"/>
</dbReference>
<dbReference type="Gene3D" id="3.40.640.10">
    <property type="entry name" value="Type I PLP-dependent aspartate aminotransferase-like (Major domain)"/>
    <property type="match status" value="1"/>
</dbReference>
<dbReference type="Pfam" id="PF00155">
    <property type="entry name" value="Aminotran_1_2"/>
    <property type="match status" value="1"/>
</dbReference>
<dbReference type="PANTHER" id="PTHR42832">
    <property type="entry name" value="AMINO ACID AMINOTRANSFERASE"/>
    <property type="match status" value="1"/>
</dbReference>
<evidence type="ECO:0000313" key="7">
    <source>
        <dbReference type="Proteomes" id="UP001335737"/>
    </source>
</evidence>
<proteinExistence type="inferred from homology"/>
<comment type="caution">
    <text evidence="6">The sequence shown here is derived from an EMBL/GenBank/DDBJ whole genome shotgun (WGS) entry which is preliminary data.</text>
</comment>
<dbReference type="InterPro" id="IPR015422">
    <property type="entry name" value="PyrdxlP-dep_Trfase_small"/>
</dbReference>
<sequence>MSFVSDKVKNMPPYLFSEFQRKKKQLEAEGVDVIDLGIGAPDLPAPEFIYNKLVEEAKKPENHRYSTYSGCAEFKEAVSYFYKKHYEVDLDPDTEVLALIGSKEGIANLIQAVVNPGDTVLVPDPGYPVYRTAVHIAGGESVSLPLDRDNGFVPLYGKLSERDVQQAKLMFINYPSNPTAATVNLTAFLEAITFAKENNIMLANDAAYDLVTFDKYKAPSVLQAPNAKEYAVEFGSLSKSFNMTGWRMGYIVGNKEIIKALATLKSNIDTSQFLPIQKAAAAALRSDFSTVAANNAIYKERMEKMHGALKEIGIYAEKPKGTIFLWAKVPEGIRSAEFAALLLNDAGIIVTPGIAFGANGEGYIRISLSVTTERLDEVIHRLKKLNLKEMTKSWT</sequence>
<feature type="domain" description="Aminotransferase class I/classII large" evidence="5">
    <location>
        <begin position="32"/>
        <end position="382"/>
    </location>
</feature>
<dbReference type="InterPro" id="IPR004838">
    <property type="entry name" value="NHTrfase_class1_PyrdxlP-BS"/>
</dbReference>
<dbReference type="EC" id="2.6.1.-" evidence="4"/>
<protein>
    <recommendedName>
        <fullName evidence="4">Aminotransferase</fullName>
        <ecNumber evidence="4">2.6.1.-</ecNumber>
    </recommendedName>
</protein>
<dbReference type="InterPro" id="IPR015424">
    <property type="entry name" value="PyrdxlP-dep_Trfase"/>
</dbReference>
<dbReference type="PANTHER" id="PTHR42832:SF3">
    <property type="entry name" value="L-GLUTAMINE--4-(METHYLSULFANYL)-2-OXOBUTANOATE AMINOTRANSFERASE"/>
    <property type="match status" value="1"/>
</dbReference>
<evidence type="ECO:0000256" key="1">
    <source>
        <dbReference type="ARBA" id="ARBA00001933"/>
    </source>
</evidence>
<dbReference type="RefSeq" id="WP_327607755.1">
    <property type="nucleotide sequence ID" value="NZ_JARZFX010000005.1"/>
</dbReference>
<gene>
    <name evidence="6" type="ORF">QGM71_11850</name>
</gene>
<keyword evidence="2 4" id="KW-0032">Aminotransferase</keyword>
<dbReference type="Gene3D" id="3.90.1150.10">
    <property type="entry name" value="Aspartate Aminotransferase, domain 1"/>
    <property type="match status" value="1"/>
</dbReference>
<dbReference type="CDD" id="cd00609">
    <property type="entry name" value="AAT_like"/>
    <property type="match status" value="1"/>
</dbReference>
<dbReference type="InterPro" id="IPR050881">
    <property type="entry name" value="LL-DAP_aminotransferase"/>
</dbReference>
<evidence type="ECO:0000259" key="5">
    <source>
        <dbReference type="Pfam" id="PF00155"/>
    </source>
</evidence>
<accession>A0ABU6KIC3</accession>
<organism evidence="6 7">
    <name type="scientific">Virgibacillus tibetensis</name>
    <dbReference type="NCBI Taxonomy" id="3042313"/>
    <lineage>
        <taxon>Bacteria</taxon>
        <taxon>Bacillati</taxon>
        <taxon>Bacillota</taxon>
        <taxon>Bacilli</taxon>
        <taxon>Bacillales</taxon>
        <taxon>Bacillaceae</taxon>
        <taxon>Virgibacillus</taxon>
    </lineage>
</organism>
<keyword evidence="3 4" id="KW-0808">Transferase</keyword>
<evidence type="ECO:0000256" key="3">
    <source>
        <dbReference type="ARBA" id="ARBA00022679"/>
    </source>
</evidence>